<gene>
    <name evidence="3" type="primary">20208016</name>
    <name evidence="2" type="ORF">HELRODRAFT_181222</name>
</gene>
<dbReference type="AlphaFoldDB" id="T1FGR7"/>
<dbReference type="EMBL" id="AMQM01007511">
    <property type="status" value="NOT_ANNOTATED_CDS"/>
    <property type="molecule type" value="Genomic_DNA"/>
</dbReference>
<keyword evidence="4" id="KW-1185">Reference proteome</keyword>
<organism evidence="3 4">
    <name type="scientific">Helobdella robusta</name>
    <name type="common">Californian leech</name>
    <dbReference type="NCBI Taxonomy" id="6412"/>
    <lineage>
        <taxon>Eukaryota</taxon>
        <taxon>Metazoa</taxon>
        <taxon>Spiralia</taxon>
        <taxon>Lophotrochozoa</taxon>
        <taxon>Annelida</taxon>
        <taxon>Clitellata</taxon>
        <taxon>Hirudinea</taxon>
        <taxon>Rhynchobdellida</taxon>
        <taxon>Glossiphoniidae</taxon>
        <taxon>Helobdella</taxon>
    </lineage>
</organism>
<reference evidence="3" key="3">
    <citation type="submission" date="2015-06" db="UniProtKB">
        <authorList>
            <consortium name="EnsemblMetazoa"/>
        </authorList>
    </citation>
    <scope>IDENTIFICATION</scope>
</reference>
<evidence type="ECO:0000313" key="4">
    <source>
        <dbReference type="Proteomes" id="UP000015101"/>
    </source>
</evidence>
<evidence type="ECO:0000313" key="3">
    <source>
        <dbReference type="EnsemblMetazoa" id="HelroP181222"/>
    </source>
</evidence>
<dbReference type="Proteomes" id="UP000015101">
    <property type="component" value="Unassembled WGS sequence"/>
</dbReference>
<dbReference type="EnsemblMetazoa" id="HelroT181222">
    <property type="protein sequence ID" value="HelroP181222"/>
    <property type="gene ID" value="HelroG181222"/>
</dbReference>
<proteinExistence type="predicted"/>
<dbReference type="EMBL" id="KB097635">
    <property type="protein sequence ID" value="ESN93126.1"/>
    <property type="molecule type" value="Genomic_DNA"/>
</dbReference>
<accession>T1FGR7</accession>
<feature type="region of interest" description="Disordered" evidence="1">
    <location>
        <begin position="209"/>
        <end position="232"/>
    </location>
</feature>
<dbReference type="KEGG" id="hro:HELRODRAFT_181222"/>
<dbReference type="RefSeq" id="XP_009028734.1">
    <property type="nucleotide sequence ID" value="XM_009030486.1"/>
</dbReference>
<sequence length="268" mass="30530">MWDQAKKIRGSDISFNTSTSQQIDANTIKTHFVFMSTDPSYKISPTKATTINIRHQHQQLTQYSVLHMLTKACLSGTAPSWSGFATQQQLQQLQSLIKKLIRFNYLPASYPTVTQIFNILNSRLFKKHGTLDFVAAKSGYEITVITVETAGEFLDYALVTFLLPMRKAKPHIITKLVRCWKRYDKAAFRSSLMTTRGLHGKLRANFPANTRGKTEGWEQKLERNSRGGNETRGKTAGRIFFVREVPWDGKNFRGKTAVDLTLMAKFQN</sequence>
<evidence type="ECO:0000256" key="1">
    <source>
        <dbReference type="SAM" id="MobiDB-lite"/>
    </source>
</evidence>
<dbReference type="InParanoid" id="T1FGR7"/>
<evidence type="ECO:0000313" key="2">
    <source>
        <dbReference type="EMBL" id="ESN93126.1"/>
    </source>
</evidence>
<dbReference type="HOGENOM" id="CLU_1039300_0_0_1"/>
<protein>
    <submittedName>
        <fullName evidence="2 3">Uncharacterized protein</fullName>
    </submittedName>
</protein>
<reference evidence="4" key="1">
    <citation type="submission" date="2012-12" db="EMBL/GenBank/DDBJ databases">
        <authorList>
            <person name="Hellsten U."/>
            <person name="Grimwood J."/>
            <person name="Chapman J.A."/>
            <person name="Shapiro H."/>
            <person name="Aerts A."/>
            <person name="Otillar R.P."/>
            <person name="Terry A.Y."/>
            <person name="Boore J.L."/>
            <person name="Simakov O."/>
            <person name="Marletaz F."/>
            <person name="Cho S.-J."/>
            <person name="Edsinger-Gonzales E."/>
            <person name="Havlak P."/>
            <person name="Kuo D.-H."/>
            <person name="Larsson T."/>
            <person name="Lv J."/>
            <person name="Arendt D."/>
            <person name="Savage R."/>
            <person name="Osoegawa K."/>
            <person name="de Jong P."/>
            <person name="Lindberg D.R."/>
            <person name="Seaver E.C."/>
            <person name="Weisblat D.A."/>
            <person name="Putnam N.H."/>
            <person name="Grigoriev I.V."/>
            <person name="Rokhsar D.S."/>
        </authorList>
    </citation>
    <scope>NUCLEOTIDE SEQUENCE</scope>
</reference>
<feature type="compositionally biased region" description="Basic and acidic residues" evidence="1">
    <location>
        <begin position="212"/>
        <end position="232"/>
    </location>
</feature>
<reference evidence="2 4" key="2">
    <citation type="journal article" date="2013" name="Nature">
        <title>Insights into bilaterian evolution from three spiralian genomes.</title>
        <authorList>
            <person name="Simakov O."/>
            <person name="Marletaz F."/>
            <person name="Cho S.J."/>
            <person name="Edsinger-Gonzales E."/>
            <person name="Havlak P."/>
            <person name="Hellsten U."/>
            <person name="Kuo D.H."/>
            <person name="Larsson T."/>
            <person name="Lv J."/>
            <person name="Arendt D."/>
            <person name="Savage R."/>
            <person name="Osoegawa K."/>
            <person name="de Jong P."/>
            <person name="Grimwood J."/>
            <person name="Chapman J.A."/>
            <person name="Shapiro H."/>
            <person name="Aerts A."/>
            <person name="Otillar R.P."/>
            <person name="Terry A.Y."/>
            <person name="Boore J.L."/>
            <person name="Grigoriev I.V."/>
            <person name="Lindberg D.R."/>
            <person name="Seaver E.C."/>
            <person name="Weisblat D.A."/>
            <person name="Putnam N.H."/>
            <person name="Rokhsar D.S."/>
        </authorList>
    </citation>
    <scope>NUCLEOTIDE SEQUENCE</scope>
</reference>
<name>T1FGR7_HELRO</name>
<dbReference type="CTD" id="20208016"/>
<dbReference type="GeneID" id="20208016"/>